<organism evidence="2">
    <name type="scientific">Clastoptera arizonana</name>
    <name type="common">Arizona spittle bug</name>
    <dbReference type="NCBI Taxonomy" id="38151"/>
    <lineage>
        <taxon>Eukaryota</taxon>
        <taxon>Metazoa</taxon>
        <taxon>Ecdysozoa</taxon>
        <taxon>Arthropoda</taxon>
        <taxon>Hexapoda</taxon>
        <taxon>Insecta</taxon>
        <taxon>Pterygota</taxon>
        <taxon>Neoptera</taxon>
        <taxon>Paraneoptera</taxon>
        <taxon>Hemiptera</taxon>
        <taxon>Auchenorrhyncha</taxon>
        <taxon>Cercopoidea</taxon>
        <taxon>Clastopteridae</taxon>
        <taxon>Clastoptera</taxon>
    </lineage>
</organism>
<dbReference type="InterPro" id="IPR001251">
    <property type="entry name" value="CRAL-TRIO_dom"/>
</dbReference>
<dbReference type="CDD" id="cd00170">
    <property type="entry name" value="SEC14"/>
    <property type="match status" value="1"/>
</dbReference>
<dbReference type="Gene3D" id="3.40.525.10">
    <property type="entry name" value="CRAL-TRIO lipid binding domain"/>
    <property type="match status" value="1"/>
</dbReference>
<dbReference type="InterPro" id="IPR036865">
    <property type="entry name" value="CRAL-TRIO_dom_sf"/>
</dbReference>
<dbReference type="SMART" id="SM00516">
    <property type="entry name" value="SEC14"/>
    <property type="match status" value="1"/>
</dbReference>
<evidence type="ECO:0000259" key="1">
    <source>
        <dbReference type="PROSITE" id="PS50191"/>
    </source>
</evidence>
<dbReference type="GO" id="GO:0016020">
    <property type="term" value="C:membrane"/>
    <property type="evidence" value="ECO:0007669"/>
    <property type="project" value="TreeGrafter"/>
</dbReference>
<dbReference type="PANTHER" id="PTHR10174">
    <property type="entry name" value="ALPHA-TOCOPHEROL TRANSFER PROTEIN-RELATED"/>
    <property type="match status" value="1"/>
</dbReference>
<gene>
    <name evidence="2" type="ORF">g.9107</name>
</gene>
<reference evidence="2" key="1">
    <citation type="submission" date="2015-12" db="EMBL/GenBank/DDBJ databases">
        <title>De novo transcriptome assembly of four potential Pierce s Disease insect vectors from Arizona vineyards.</title>
        <authorList>
            <person name="Tassone E.E."/>
        </authorList>
    </citation>
    <scope>NUCLEOTIDE SEQUENCE</scope>
</reference>
<dbReference type="EMBL" id="GEDC01003516">
    <property type="protein sequence ID" value="JAS33782.1"/>
    <property type="molecule type" value="Transcribed_RNA"/>
</dbReference>
<dbReference type="PRINTS" id="PR00180">
    <property type="entry name" value="CRETINALDHBP"/>
</dbReference>
<dbReference type="AlphaFoldDB" id="A0A1B6E777"/>
<accession>A0A1B6E777</accession>
<dbReference type="PROSITE" id="PS50191">
    <property type="entry name" value="CRAL_TRIO"/>
    <property type="match status" value="1"/>
</dbReference>
<dbReference type="SUPFAM" id="SSF52087">
    <property type="entry name" value="CRAL/TRIO domain"/>
    <property type="match status" value="1"/>
</dbReference>
<sequence>MKILIQANEEQRALIIKDIGYDEETMKAKKRIVKEWYKKQPHLPKILENDADNLIYSLLIGCKLRTEQAKMKLDSYFSYRNLLPAVYDIRDPTQEDVKQSLKHINYCTLPMMTPEGYRVDIWAYTPESTKCLTSRDYIATYKVASFISDIRMAEEEFCGGDFIVLDMNYFHFSSIKDMPIAATQKFILSIQEALPLRVKGIFVINAPPFIETLTTLLKPFLKEKAKQRLQIFSGDHTCLYQYIPKEMLPKEYGGNALSLSELSLAWQKAYEAQREWFLEDSKNKTNEKLRPEGNAYKGYEMYGIDGSFNKLTID</sequence>
<dbReference type="Gene3D" id="1.20.5.1200">
    <property type="entry name" value="Alpha-tocopherol transfer"/>
    <property type="match status" value="1"/>
</dbReference>
<dbReference type="GO" id="GO:1902936">
    <property type="term" value="F:phosphatidylinositol bisphosphate binding"/>
    <property type="evidence" value="ECO:0007669"/>
    <property type="project" value="TreeGrafter"/>
</dbReference>
<protein>
    <recommendedName>
        <fullName evidence="1">CRAL-TRIO domain-containing protein</fullName>
    </recommendedName>
</protein>
<name>A0A1B6E777_9HEMI</name>
<evidence type="ECO:0000313" key="2">
    <source>
        <dbReference type="EMBL" id="JAS33782.1"/>
    </source>
</evidence>
<dbReference type="Pfam" id="PF00650">
    <property type="entry name" value="CRAL_TRIO"/>
    <property type="match status" value="1"/>
</dbReference>
<dbReference type="PANTHER" id="PTHR10174:SF224">
    <property type="entry name" value="RETINOL-BINDING PROTEIN PINTA"/>
    <property type="match status" value="1"/>
</dbReference>
<feature type="domain" description="CRAL-TRIO" evidence="1">
    <location>
        <begin position="94"/>
        <end position="260"/>
    </location>
</feature>
<proteinExistence type="predicted"/>